<dbReference type="EMBL" id="HBUF01351658">
    <property type="protein sequence ID" value="CAG6714329.1"/>
    <property type="molecule type" value="Transcribed_RNA"/>
</dbReference>
<dbReference type="SUPFAM" id="SSF50729">
    <property type="entry name" value="PH domain-like"/>
    <property type="match status" value="1"/>
</dbReference>
<dbReference type="PANTHER" id="PTHR11232">
    <property type="entry name" value="PHOSPHOTYROSINE INTERACTION DOMAIN-CONTAINING FAMILY MEMBER"/>
    <property type="match status" value="1"/>
</dbReference>
<dbReference type="Pfam" id="PF00640">
    <property type="entry name" value="PID"/>
    <property type="match status" value="1"/>
</dbReference>
<dbReference type="InterPro" id="IPR011993">
    <property type="entry name" value="PH-like_dom_sf"/>
</dbReference>
<protein>
    <submittedName>
        <fullName evidence="2">Low density lipoprotein receptor adapter protein 1</fullName>
    </submittedName>
</protein>
<evidence type="ECO:0000313" key="2">
    <source>
        <dbReference type="EMBL" id="CAG6693250.1"/>
    </source>
</evidence>
<name>A0A8D8TR73_9HEMI</name>
<sequence>MNVLKTIFSRSPQRVGRHEKLETRNLCCDEEEAEFQVHFLGDAPIAESNSKKSTAKAVENMVKMSKQDRSKTKKVTLVISPAGIRINETSSYCLVDVPLTHISYCSADAKCTQMFAFVSINARGDLKCYVFDCQSKKYAREIATTFNKIFQAVYLNMKVDARQQLYPELSRLL</sequence>
<dbReference type="EMBL" id="HBUF01662432">
    <property type="protein sequence ID" value="CAG6788945.1"/>
    <property type="molecule type" value="Transcribed_RNA"/>
</dbReference>
<feature type="domain" description="PID" evidence="1">
    <location>
        <begin position="34"/>
        <end position="154"/>
    </location>
</feature>
<dbReference type="EMBL" id="HBUF01311459">
    <property type="protein sequence ID" value="CAG6693250.1"/>
    <property type="molecule type" value="Transcribed_RNA"/>
</dbReference>
<dbReference type="EMBL" id="HBUF01162479">
    <property type="protein sequence ID" value="CAG6650462.1"/>
    <property type="molecule type" value="Transcribed_RNA"/>
</dbReference>
<dbReference type="AlphaFoldDB" id="A0A8D8TR73"/>
<dbReference type="Gene3D" id="2.30.29.30">
    <property type="entry name" value="Pleckstrin-homology domain (PH domain)/Phosphotyrosine-binding domain (PTB)"/>
    <property type="match status" value="1"/>
</dbReference>
<dbReference type="SMART" id="SM00462">
    <property type="entry name" value="PTB"/>
    <property type="match status" value="1"/>
</dbReference>
<dbReference type="PROSITE" id="PS01179">
    <property type="entry name" value="PID"/>
    <property type="match status" value="1"/>
</dbReference>
<keyword evidence="2" id="KW-0449">Lipoprotein</keyword>
<reference evidence="2" key="1">
    <citation type="submission" date="2021-05" db="EMBL/GenBank/DDBJ databases">
        <authorList>
            <person name="Alioto T."/>
            <person name="Alioto T."/>
            <person name="Gomez Garrido J."/>
        </authorList>
    </citation>
    <scope>NUCLEOTIDE SEQUENCE</scope>
</reference>
<dbReference type="InterPro" id="IPR051133">
    <property type="entry name" value="Adapter_Engulfment-Domain"/>
</dbReference>
<proteinExistence type="predicted"/>
<organism evidence="2">
    <name type="scientific">Cacopsylla melanoneura</name>
    <dbReference type="NCBI Taxonomy" id="428564"/>
    <lineage>
        <taxon>Eukaryota</taxon>
        <taxon>Metazoa</taxon>
        <taxon>Ecdysozoa</taxon>
        <taxon>Arthropoda</taxon>
        <taxon>Hexapoda</taxon>
        <taxon>Insecta</taxon>
        <taxon>Pterygota</taxon>
        <taxon>Neoptera</taxon>
        <taxon>Paraneoptera</taxon>
        <taxon>Hemiptera</taxon>
        <taxon>Sternorrhyncha</taxon>
        <taxon>Psylloidea</taxon>
        <taxon>Psyllidae</taxon>
        <taxon>Psyllinae</taxon>
        <taxon>Cacopsylla</taxon>
    </lineage>
</organism>
<dbReference type="InterPro" id="IPR006020">
    <property type="entry name" value="PTB/PI_dom"/>
</dbReference>
<dbReference type="PANTHER" id="PTHR11232:SF74">
    <property type="entry name" value="PTB DOMAIN-CONTAINING ADAPTER PROTEIN CED-6-LIKE PROTEIN"/>
    <property type="match status" value="1"/>
</dbReference>
<keyword evidence="2" id="KW-0675">Receptor</keyword>
<evidence type="ECO:0000259" key="1">
    <source>
        <dbReference type="PROSITE" id="PS01179"/>
    </source>
</evidence>
<dbReference type="EMBL" id="HBUF01662433">
    <property type="protein sequence ID" value="CAG6788946.1"/>
    <property type="molecule type" value="Transcribed_RNA"/>
</dbReference>
<dbReference type="EMBL" id="HBUF01662435">
    <property type="protein sequence ID" value="CAG6788948.1"/>
    <property type="molecule type" value="Transcribed_RNA"/>
</dbReference>
<accession>A0A8D8TR73</accession>